<feature type="binding site" evidence="8">
    <location>
        <position position="145"/>
    </location>
    <ligand>
        <name>[4Fe-4S] cluster</name>
        <dbReference type="ChEBI" id="CHEBI:49883"/>
        <label>2</label>
        <note>4Fe-4S-S-AdoMet</note>
    </ligand>
</feature>
<comment type="similarity">
    <text evidence="8">Belongs to the methylthiotransferase family. RimO subfamily.</text>
</comment>
<dbReference type="SFLD" id="SFLDG01082">
    <property type="entry name" value="B12-binding_domain_containing"/>
    <property type="match status" value="1"/>
</dbReference>
<evidence type="ECO:0000256" key="6">
    <source>
        <dbReference type="ARBA" id="ARBA00023004"/>
    </source>
</evidence>
<dbReference type="InterPro" id="IPR005839">
    <property type="entry name" value="Methylthiotransferase"/>
</dbReference>
<dbReference type="GO" id="GO:0103039">
    <property type="term" value="F:protein methylthiotransferase activity"/>
    <property type="evidence" value="ECO:0007669"/>
    <property type="project" value="UniProtKB-EC"/>
</dbReference>
<evidence type="ECO:0000259" key="9">
    <source>
        <dbReference type="PROSITE" id="PS51449"/>
    </source>
</evidence>
<dbReference type="CDD" id="cd01335">
    <property type="entry name" value="Radical_SAM"/>
    <property type="match status" value="1"/>
</dbReference>
<dbReference type="NCBIfam" id="TIGR00089">
    <property type="entry name" value="MiaB/RimO family radical SAM methylthiotransferase"/>
    <property type="match status" value="1"/>
</dbReference>
<accession>A0A9D2GUD7</accession>
<dbReference type="SFLD" id="SFLDF00274">
    <property type="entry name" value="ribosomal_protein_S12_methylth"/>
    <property type="match status" value="1"/>
</dbReference>
<dbReference type="PROSITE" id="PS51449">
    <property type="entry name" value="MTTASE_N"/>
    <property type="match status" value="1"/>
</dbReference>
<keyword evidence="11" id="KW-0687">Ribonucleoprotein</keyword>
<keyword evidence="3 8" id="KW-0808">Transferase</keyword>
<dbReference type="GO" id="GO:0005829">
    <property type="term" value="C:cytosol"/>
    <property type="evidence" value="ECO:0007669"/>
    <property type="project" value="TreeGrafter"/>
</dbReference>
<dbReference type="EC" id="2.8.4.4" evidence="8"/>
<evidence type="ECO:0000256" key="5">
    <source>
        <dbReference type="ARBA" id="ARBA00022723"/>
    </source>
</evidence>
<dbReference type="PROSITE" id="PS01278">
    <property type="entry name" value="MTTASE_RADICAL"/>
    <property type="match status" value="1"/>
</dbReference>
<dbReference type="Pfam" id="PF04055">
    <property type="entry name" value="Radical_SAM"/>
    <property type="match status" value="1"/>
</dbReference>
<dbReference type="HAMAP" id="MF_01865">
    <property type="entry name" value="MTTase_RimO"/>
    <property type="match status" value="1"/>
</dbReference>
<dbReference type="PROSITE" id="PS51918">
    <property type="entry name" value="RADICAL_SAM"/>
    <property type="match status" value="1"/>
</dbReference>
<dbReference type="SFLD" id="SFLDG01061">
    <property type="entry name" value="methylthiotransferase"/>
    <property type="match status" value="1"/>
</dbReference>
<keyword evidence="7 8" id="KW-0411">Iron-sulfur</keyword>
<evidence type="ECO:0000256" key="8">
    <source>
        <dbReference type="HAMAP-Rule" id="MF_01865"/>
    </source>
</evidence>
<feature type="binding site" evidence="8">
    <location>
        <position position="49"/>
    </location>
    <ligand>
        <name>[4Fe-4S] cluster</name>
        <dbReference type="ChEBI" id="CHEBI:49883"/>
        <label>1</label>
    </ligand>
</feature>
<comment type="subcellular location">
    <subcellularLocation>
        <location evidence="8">Cytoplasm</location>
    </subcellularLocation>
</comment>
<dbReference type="InterPro" id="IPR006638">
    <property type="entry name" value="Elp3/MiaA/NifB-like_rSAM"/>
</dbReference>
<dbReference type="SFLD" id="SFLDS00029">
    <property type="entry name" value="Radical_SAM"/>
    <property type="match status" value="1"/>
</dbReference>
<evidence type="ECO:0000256" key="1">
    <source>
        <dbReference type="ARBA" id="ARBA00022485"/>
    </source>
</evidence>
<feature type="binding site" evidence="8">
    <location>
        <position position="149"/>
    </location>
    <ligand>
        <name>[4Fe-4S] cluster</name>
        <dbReference type="ChEBI" id="CHEBI:49883"/>
        <label>2</label>
        <note>4Fe-4S-S-AdoMet</note>
    </ligand>
</feature>
<evidence type="ECO:0000256" key="3">
    <source>
        <dbReference type="ARBA" id="ARBA00022679"/>
    </source>
</evidence>
<dbReference type="Gene3D" id="3.40.50.12160">
    <property type="entry name" value="Methylthiotransferase, N-terminal domain"/>
    <property type="match status" value="1"/>
</dbReference>
<evidence type="ECO:0000256" key="2">
    <source>
        <dbReference type="ARBA" id="ARBA00022490"/>
    </source>
</evidence>
<keyword evidence="5 8" id="KW-0479">Metal-binding</keyword>
<dbReference type="PANTHER" id="PTHR43837">
    <property type="entry name" value="RIBOSOMAL PROTEIN S12 METHYLTHIOTRANSFERASE RIMO"/>
    <property type="match status" value="1"/>
</dbReference>
<comment type="function">
    <text evidence="8">Catalyzes the methylthiolation of an aspartic acid residue of ribosomal protein uS12.</text>
</comment>
<dbReference type="PANTHER" id="PTHR43837:SF1">
    <property type="entry name" value="RIBOSOMAL PROTEIN US12 METHYLTHIOTRANSFERASE RIMO"/>
    <property type="match status" value="1"/>
</dbReference>
<evidence type="ECO:0000256" key="4">
    <source>
        <dbReference type="ARBA" id="ARBA00022691"/>
    </source>
</evidence>
<dbReference type="Gene3D" id="3.80.30.20">
    <property type="entry name" value="tm_1862 like domain"/>
    <property type="match status" value="1"/>
</dbReference>
<dbReference type="SUPFAM" id="SSF102114">
    <property type="entry name" value="Radical SAM enzymes"/>
    <property type="match status" value="1"/>
</dbReference>
<dbReference type="InterPro" id="IPR058240">
    <property type="entry name" value="rSAM_sf"/>
</dbReference>
<dbReference type="InterPro" id="IPR020612">
    <property type="entry name" value="Methylthiotransferase_CS"/>
</dbReference>
<keyword evidence="6 8" id="KW-0408">Iron</keyword>
<organism evidence="11 12">
    <name type="scientific">Candidatus Mucispirillum faecigallinarum</name>
    <dbReference type="NCBI Taxonomy" id="2838699"/>
    <lineage>
        <taxon>Bacteria</taxon>
        <taxon>Pseudomonadati</taxon>
        <taxon>Deferribacterota</taxon>
        <taxon>Deferribacteres</taxon>
        <taxon>Deferribacterales</taxon>
        <taxon>Mucispirillaceae</taxon>
        <taxon>Mucispirillum</taxon>
    </lineage>
</organism>
<evidence type="ECO:0000313" key="12">
    <source>
        <dbReference type="Proteomes" id="UP000824176"/>
    </source>
</evidence>
<dbReference type="InterPro" id="IPR007197">
    <property type="entry name" value="rSAM"/>
</dbReference>
<dbReference type="GO" id="GO:0006400">
    <property type="term" value="P:tRNA modification"/>
    <property type="evidence" value="ECO:0007669"/>
    <property type="project" value="InterPro"/>
</dbReference>
<keyword evidence="1 8" id="KW-0004">4Fe-4S</keyword>
<name>A0A9D2GUD7_9BACT</name>
<feature type="binding site" evidence="8">
    <location>
        <position position="152"/>
    </location>
    <ligand>
        <name>[4Fe-4S] cluster</name>
        <dbReference type="ChEBI" id="CHEBI:49883"/>
        <label>2</label>
        <note>4Fe-4S-S-AdoMet</note>
    </ligand>
</feature>
<protein>
    <recommendedName>
        <fullName evidence="8">Ribosomal protein uS12 methylthiotransferase RimO</fullName>
        <shortName evidence="8">uS12 MTTase</shortName>
        <shortName evidence="8">uS12 methylthiotransferase</shortName>
        <ecNumber evidence="8">2.8.4.4</ecNumber>
    </recommendedName>
    <alternativeName>
        <fullName evidence="8">Ribosomal protein uS12 (aspartate-C(3))-methylthiotransferase</fullName>
    </alternativeName>
    <alternativeName>
        <fullName evidence="8">Ribosome maturation factor RimO</fullName>
    </alternativeName>
</protein>
<evidence type="ECO:0000313" key="11">
    <source>
        <dbReference type="EMBL" id="HIZ90228.1"/>
    </source>
</evidence>
<comment type="catalytic activity">
    <reaction evidence="8">
        <text>L-aspartate(89)-[ribosomal protein uS12]-hydrogen + (sulfur carrier)-SH + AH2 + 2 S-adenosyl-L-methionine = 3-methylsulfanyl-L-aspartate(89)-[ribosomal protein uS12]-hydrogen + (sulfur carrier)-H + 5'-deoxyadenosine + L-methionine + A + S-adenosyl-L-homocysteine + 2 H(+)</text>
        <dbReference type="Rhea" id="RHEA:37087"/>
        <dbReference type="Rhea" id="RHEA-COMP:10460"/>
        <dbReference type="Rhea" id="RHEA-COMP:10461"/>
        <dbReference type="Rhea" id="RHEA-COMP:14737"/>
        <dbReference type="Rhea" id="RHEA-COMP:14739"/>
        <dbReference type="ChEBI" id="CHEBI:13193"/>
        <dbReference type="ChEBI" id="CHEBI:15378"/>
        <dbReference type="ChEBI" id="CHEBI:17319"/>
        <dbReference type="ChEBI" id="CHEBI:17499"/>
        <dbReference type="ChEBI" id="CHEBI:29917"/>
        <dbReference type="ChEBI" id="CHEBI:29961"/>
        <dbReference type="ChEBI" id="CHEBI:57844"/>
        <dbReference type="ChEBI" id="CHEBI:57856"/>
        <dbReference type="ChEBI" id="CHEBI:59789"/>
        <dbReference type="ChEBI" id="CHEBI:64428"/>
        <dbReference type="ChEBI" id="CHEBI:73599"/>
        <dbReference type="EC" id="2.8.4.4"/>
    </reaction>
</comment>
<sequence length="437" mass="49983">MKQKKISYVSLGCAKNQVDFEYLIGELSNDGFVAEQNPEKCDAVIINTCGFIEPAVKEAVDNILQMENIISKKAKLIVTGCMVERYKDEILKEMPEIDFITGVGRLSDAADYLRHEFHVEKKQGENLRAITNAPYYAYLKISEGCNNTCAFCVIPNIRGRLKSRPIEDIEQEAASLIDKGVKEIVIISQDTTQYGMDIYGEEKLIPLMKNLTSKFPDTLFRMLYLNPEGVSAELIQFVSETKNIIKYFEVPVQHASDKILTRMRRASTRQVIDNVFDTIRRLCPDAFIRTTFIVGFPGETEEDFNELIKFIEDKKPDYAGFFPYYKEEGSIAYNYNDDIDEKTKKARIKKLQSLQKKNTSARLREYKKKEFICFIDKVNDDFEFILEGRAIFQAPDTDGKLYVTDGVADNGSGPYKCIVNKVAYPDIYVTFLENNNG</sequence>
<keyword evidence="4 8" id="KW-0949">S-adenosyl-L-methionine</keyword>
<dbReference type="Pfam" id="PF00919">
    <property type="entry name" value="UPF0004"/>
    <property type="match status" value="1"/>
</dbReference>
<evidence type="ECO:0000259" key="10">
    <source>
        <dbReference type="PROSITE" id="PS51918"/>
    </source>
</evidence>
<dbReference type="Proteomes" id="UP000824176">
    <property type="component" value="Unassembled WGS sequence"/>
</dbReference>
<proteinExistence type="inferred from homology"/>
<reference evidence="11" key="1">
    <citation type="journal article" date="2021" name="PeerJ">
        <title>Extensive microbial diversity within the chicken gut microbiome revealed by metagenomics and culture.</title>
        <authorList>
            <person name="Gilroy R."/>
            <person name="Ravi A."/>
            <person name="Getino M."/>
            <person name="Pursley I."/>
            <person name="Horton D.L."/>
            <person name="Alikhan N.F."/>
            <person name="Baker D."/>
            <person name="Gharbi K."/>
            <person name="Hall N."/>
            <person name="Watson M."/>
            <person name="Adriaenssens E.M."/>
            <person name="Foster-Nyarko E."/>
            <person name="Jarju S."/>
            <person name="Secka A."/>
            <person name="Antonio M."/>
            <person name="Oren A."/>
            <person name="Chaudhuri R.R."/>
            <person name="La Ragione R."/>
            <person name="Hildebrand F."/>
            <person name="Pallen M.J."/>
        </authorList>
    </citation>
    <scope>NUCLEOTIDE SEQUENCE</scope>
    <source>
        <strain evidence="11">ChiW4-1371</strain>
    </source>
</reference>
<gene>
    <name evidence="8 11" type="primary">rimO</name>
    <name evidence="11" type="ORF">H9804_09795</name>
</gene>
<dbReference type="GO" id="GO:0035599">
    <property type="term" value="F:aspartic acid methylthiotransferase activity"/>
    <property type="evidence" value="ECO:0007669"/>
    <property type="project" value="TreeGrafter"/>
</dbReference>
<dbReference type="InterPro" id="IPR023404">
    <property type="entry name" value="rSAM_horseshoe"/>
</dbReference>
<dbReference type="InterPro" id="IPR038135">
    <property type="entry name" value="Methylthiotransferase_N_sf"/>
</dbReference>
<feature type="binding site" evidence="8">
    <location>
        <position position="81"/>
    </location>
    <ligand>
        <name>[4Fe-4S] cluster</name>
        <dbReference type="ChEBI" id="CHEBI:49883"/>
        <label>1</label>
    </ligand>
</feature>
<feature type="domain" description="MTTase N-terminal" evidence="9">
    <location>
        <begin position="4"/>
        <end position="118"/>
    </location>
</feature>
<reference evidence="11" key="2">
    <citation type="submission" date="2021-04" db="EMBL/GenBank/DDBJ databases">
        <authorList>
            <person name="Gilroy R."/>
        </authorList>
    </citation>
    <scope>NUCLEOTIDE SEQUENCE</scope>
    <source>
        <strain evidence="11">ChiW4-1371</strain>
    </source>
</reference>
<dbReference type="SMART" id="SM00729">
    <property type="entry name" value="Elp3"/>
    <property type="match status" value="1"/>
</dbReference>
<dbReference type="InterPro" id="IPR013848">
    <property type="entry name" value="Methylthiotransferase_N"/>
</dbReference>
<dbReference type="AlphaFoldDB" id="A0A9D2GUD7"/>
<keyword evidence="11" id="KW-0689">Ribosomal protein</keyword>
<dbReference type="InterPro" id="IPR005840">
    <property type="entry name" value="Ribosomal_uS12_MeSTrfase_RimO"/>
</dbReference>
<dbReference type="EMBL" id="DXAQ01000146">
    <property type="protein sequence ID" value="HIZ90228.1"/>
    <property type="molecule type" value="Genomic_DNA"/>
</dbReference>
<keyword evidence="2 8" id="KW-0963">Cytoplasm</keyword>
<dbReference type="NCBIfam" id="TIGR01125">
    <property type="entry name" value="30S ribosomal protein S12 methylthiotransferase RimO"/>
    <property type="match status" value="1"/>
</dbReference>
<comment type="caution">
    <text evidence="11">The sequence shown here is derived from an EMBL/GenBank/DDBJ whole genome shotgun (WGS) entry which is preliminary data.</text>
</comment>
<dbReference type="FunFam" id="3.80.30.20:FF:000001">
    <property type="entry name" value="tRNA-2-methylthio-N(6)-dimethylallyladenosine synthase 2"/>
    <property type="match status" value="1"/>
</dbReference>
<dbReference type="GO" id="GO:0005840">
    <property type="term" value="C:ribosome"/>
    <property type="evidence" value="ECO:0007669"/>
    <property type="project" value="UniProtKB-KW"/>
</dbReference>
<comment type="cofactor">
    <cofactor evidence="8">
        <name>[4Fe-4S] cluster</name>
        <dbReference type="ChEBI" id="CHEBI:49883"/>
    </cofactor>
    <text evidence="8">Binds 2 [4Fe-4S] clusters. One cluster is coordinated with 3 cysteines and an exchangeable S-adenosyl-L-methionine.</text>
</comment>
<dbReference type="GO" id="GO:0046872">
    <property type="term" value="F:metal ion binding"/>
    <property type="evidence" value="ECO:0007669"/>
    <property type="project" value="UniProtKB-KW"/>
</dbReference>
<feature type="binding site" evidence="8">
    <location>
        <position position="13"/>
    </location>
    <ligand>
        <name>[4Fe-4S] cluster</name>
        <dbReference type="ChEBI" id="CHEBI:49883"/>
        <label>1</label>
    </ligand>
</feature>
<evidence type="ECO:0000256" key="7">
    <source>
        <dbReference type="ARBA" id="ARBA00023014"/>
    </source>
</evidence>
<dbReference type="GO" id="GO:0051539">
    <property type="term" value="F:4 iron, 4 sulfur cluster binding"/>
    <property type="evidence" value="ECO:0007669"/>
    <property type="project" value="UniProtKB-UniRule"/>
</dbReference>
<feature type="domain" description="Radical SAM core" evidence="10">
    <location>
        <begin position="131"/>
        <end position="362"/>
    </location>
</feature>